<feature type="domain" description="DNA mimic protein DMP19 C-terminal" evidence="1">
    <location>
        <begin position="85"/>
        <end position="193"/>
    </location>
</feature>
<proteinExistence type="predicted"/>
<dbReference type="InterPro" id="IPR025402">
    <property type="entry name" value="DMP19_C"/>
</dbReference>
<dbReference type="Gene3D" id="1.20.1420.60">
    <property type="match status" value="1"/>
</dbReference>
<organism evidence="2 3">
    <name type="scientific">Comamonas testosteroni</name>
    <name type="common">Pseudomonas testosteroni</name>
    <dbReference type="NCBI Taxonomy" id="285"/>
    <lineage>
        <taxon>Bacteria</taxon>
        <taxon>Pseudomonadati</taxon>
        <taxon>Pseudomonadota</taxon>
        <taxon>Betaproteobacteria</taxon>
        <taxon>Burkholderiales</taxon>
        <taxon>Comamonadaceae</taxon>
        <taxon>Comamonas</taxon>
    </lineage>
</organism>
<gene>
    <name evidence="2" type="ORF">DZC30_15180</name>
</gene>
<name>A0A373FGT7_COMTE</name>
<reference evidence="2 3" key="1">
    <citation type="submission" date="2018-08" db="EMBL/GenBank/DDBJ databases">
        <title>Comamonas testosteroni strain SWCO2.</title>
        <authorList>
            <person name="Jiang N."/>
            <person name="Zhang X.Z."/>
        </authorList>
    </citation>
    <scope>NUCLEOTIDE SEQUENCE [LARGE SCALE GENOMIC DNA]</scope>
    <source>
        <strain evidence="2 3">SWCO2</strain>
    </source>
</reference>
<evidence type="ECO:0000313" key="2">
    <source>
        <dbReference type="EMBL" id="RGE43333.1"/>
    </source>
</evidence>
<dbReference type="EMBL" id="QURR01000019">
    <property type="protein sequence ID" value="RGE43333.1"/>
    <property type="molecule type" value="Genomic_DNA"/>
</dbReference>
<keyword evidence="3" id="KW-1185">Reference proteome</keyword>
<dbReference type="Proteomes" id="UP000261948">
    <property type="component" value="Unassembled WGS sequence"/>
</dbReference>
<evidence type="ECO:0000259" key="1">
    <source>
        <dbReference type="Pfam" id="PF14300"/>
    </source>
</evidence>
<protein>
    <submittedName>
        <fullName evidence="2">DUF4375 domain-containing protein</fullName>
    </submittedName>
</protein>
<comment type="caution">
    <text evidence="2">The sequence shown here is derived from an EMBL/GenBank/DDBJ whole genome shotgun (WGS) entry which is preliminary data.</text>
</comment>
<accession>A0A373FGT7</accession>
<dbReference type="AlphaFoldDB" id="A0A373FGT7"/>
<sequence>MLAALPRHGDRMALSTTPLHYPGLKIDCDYCGHRSSAQALACEECKRAFKFRRKNASQWTGQELYSWMYAYSFQLDEKVQAQGYESLPRNEQMHYLVGYFYTQVLNGGVGQYFFNPSGVTSPQLVQALKDMGAVKLAALLEPVVQQFPDGQPPEAMEARAACMDAMGDEDFWEALDEKVTALVDSKDSPEDLLALLYAACAAQAGKN</sequence>
<dbReference type="Pfam" id="PF14300">
    <property type="entry name" value="DMP19"/>
    <property type="match status" value="1"/>
</dbReference>
<dbReference type="OrthoDB" id="2216871at2"/>
<evidence type="ECO:0000313" key="3">
    <source>
        <dbReference type="Proteomes" id="UP000261948"/>
    </source>
</evidence>